<protein>
    <recommendedName>
        <fullName evidence="1">glutathione-specific gamma-glutamylcyclotransferase</fullName>
        <ecNumber evidence="1">4.3.2.7</ecNumber>
    </recommendedName>
</protein>
<comment type="caution">
    <text evidence="3">The sequence shown here is derived from an EMBL/GenBank/DDBJ whole genome shotgun (WGS) entry which is preliminary data.</text>
</comment>
<name>A0A1E5XQ23_9HYPH</name>
<evidence type="ECO:0000256" key="2">
    <source>
        <dbReference type="ARBA" id="ARBA00023239"/>
    </source>
</evidence>
<keyword evidence="4" id="KW-1185">Reference proteome</keyword>
<dbReference type="PANTHER" id="PTHR12192">
    <property type="entry name" value="CATION TRANSPORT PROTEIN CHAC-RELATED"/>
    <property type="match status" value="1"/>
</dbReference>
<dbReference type="GO" id="GO:0006751">
    <property type="term" value="P:glutathione catabolic process"/>
    <property type="evidence" value="ECO:0007669"/>
    <property type="project" value="InterPro"/>
</dbReference>
<organism evidence="3 4">
    <name type="scientific">Devosia insulae DS-56</name>
    <dbReference type="NCBI Taxonomy" id="1116389"/>
    <lineage>
        <taxon>Bacteria</taxon>
        <taxon>Pseudomonadati</taxon>
        <taxon>Pseudomonadota</taxon>
        <taxon>Alphaproteobacteria</taxon>
        <taxon>Hyphomicrobiales</taxon>
        <taxon>Devosiaceae</taxon>
        <taxon>Devosia</taxon>
    </lineage>
</organism>
<reference evidence="3 4" key="1">
    <citation type="journal article" date="2015" name="Genome Announc.">
        <title>Genome Assemblies of Three Soil-Associated Devosia species: D. insulae, D. limi, and D. soli.</title>
        <authorList>
            <person name="Hassan Y.I."/>
            <person name="Lepp D."/>
            <person name="Zhou T."/>
        </authorList>
    </citation>
    <scope>NUCLEOTIDE SEQUENCE [LARGE SCALE GENOMIC DNA]</scope>
    <source>
        <strain evidence="3 4">DS-56</strain>
    </source>
</reference>
<dbReference type="EMBL" id="LAJE02000191">
    <property type="protein sequence ID" value="OEO30685.1"/>
    <property type="molecule type" value="Genomic_DNA"/>
</dbReference>
<dbReference type="AlphaFoldDB" id="A0A1E5XQ23"/>
<dbReference type="EC" id="4.3.2.7" evidence="1"/>
<sequence length="234" mass="26369">MPRQPRPLHLTADHVARIPVIEDPGQATYPGIRPATEADYDAEVARIIDTAPEGEFWIFALSSLIWNPATEFDQQRIAVASGWHRSFCLFDQRWRGNPKQPGLMMCLDRGGSCRSVAFRIPAGTIKANMDKLVRREMSMVPNAFPGRWIKVATAEGPLTALAFAINRQSTRYVGGLTLAERADRLAQAHGWKGSMAEYVLSTVQKLAEYDIHDRNLWALQRLIAERIDHHWPAN</sequence>
<dbReference type="RefSeq" id="WP_069910107.1">
    <property type="nucleotide sequence ID" value="NZ_LAJE02000191.1"/>
</dbReference>
<dbReference type="OrthoDB" id="9795692at2"/>
<accession>A0A1E5XQ23</accession>
<evidence type="ECO:0000313" key="4">
    <source>
        <dbReference type="Proteomes" id="UP000095463"/>
    </source>
</evidence>
<keyword evidence="2" id="KW-0456">Lyase</keyword>
<proteinExistence type="predicted"/>
<dbReference type="Proteomes" id="UP000095463">
    <property type="component" value="Unassembled WGS sequence"/>
</dbReference>
<dbReference type="GO" id="GO:0061928">
    <property type="term" value="F:glutathione specific gamma-glutamylcyclotransferase activity"/>
    <property type="evidence" value="ECO:0007669"/>
    <property type="project" value="UniProtKB-EC"/>
</dbReference>
<evidence type="ECO:0000313" key="3">
    <source>
        <dbReference type="EMBL" id="OEO30685.1"/>
    </source>
</evidence>
<dbReference type="Pfam" id="PF04752">
    <property type="entry name" value="ChaC"/>
    <property type="match status" value="1"/>
</dbReference>
<gene>
    <name evidence="3" type="ORF">VW23_020025</name>
</gene>
<dbReference type="InterPro" id="IPR006840">
    <property type="entry name" value="ChaC"/>
</dbReference>
<dbReference type="GO" id="GO:0005737">
    <property type="term" value="C:cytoplasm"/>
    <property type="evidence" value="ECO:0007669"/>
    <property type="project" value="TreeGrafter"/>
</dbReference>
<evidence type="ECO:0000256" key="1">
    <source>
        <dbReference type="ARBA" id="ARBA00012344"/>
    </source>
</evidence>
<dbReference type="PANTHER" id="PTHR12192:SF2">
    <property type="entry name" value="GLUTATHIONE-SPECIFIC GAMMA-GLUTAMYLCYCLOTRANSFERASE 2"/>
    <property type="match status" value="1"/>
</dbReference>